<evidence type="ECO:0000259" key="2">
    <source>
        <dbReference type="Pfam" id="PF00535"/>
    </source>
</evidence>
<dbReference type="PANTHER" id="PTHR43179:SF7">
    <property type="entry name" value="RHAMNOSYLTRANSFERASE WBBL"/>
    <property type="match status" value="1"/>
</dbReference>
<dbReference type="EMBL" id="BJON01000019">
    <property type="protein sequence ID" value="GED71112.1"/>
    <property type="molecule type" value="Genomic_DNA"/>
</dbReference>
<reference evidence="4 7" key="3">
    <citation type="submission" date="2019-06" db="EMBL/GenBank/DDBJ databases">
        <title>Whole genome shotgun sequence of Brevibacillus reuszeri NBRC 15719.</title>
        <authorList>
            <person name="Hosoyama A."/>
            <person name="Uohara A."/>
            <person name="Ohji S."/>
            <person name="Ichikawa N."/>
        </authorList>
    </citation>
    <scope>NUCLEOTIDE SEQUENCE [LARGE SCALE GENOMIC DNA]</scope>
    <source>
        <strain evidence="4 7">NBRC 15719</strain>
    </source>
</reference>
<dbReference type="Proteomes" id="UP000036834">
    <property type="component" value="Unassembled WGS sequence"/>
</dbReference>
<dbReference type="PATRIC" id="fig|54915.3.peg.6994"/>
<dbReference type="SUPFAM" id="SSF53448">
    <property type="entry name" value="Nucleotide-diphospho-sugar transferases"/>
    <property type="match status" value="1"/>
</dbReference>
<protein>
    <submittedName>
        <fullName evidence="5">Glycosyl transferase family 2</fullName>
    </submittedName>
</protein>
<dbReference type="OrthoDB" id="396512at2"/>
<keyword evidence="7" id="KW-1185">Reference proteome</keyword>
<gene>
    <name evidence="5" type="ORF">ADS79_07775</name>
    <name evidence="4" type="ORF">BRE01_48140</name>
</gene>
<reference evidence="5" key="2">
    <citation type="submission" date="2015-07" db="EMBL/GenBank/DDBJ databases">
        <title>MeaNS - Measles Nucleotide Surveillance Program.</title>
        <authorList>
            <person name="Tran T."/>
            <person name="Druce J."/>
        </authorList>
    </citation>
    <scope>NUCLEOTIDE SEQUENCE</scope>
    <source>
        <strain evidence="5">DSM 9887</strain>
    </source>
</reference>
<feature type="domain" description="Galactosyltransferase C-terminal" evidence="3">
    <location>
        <begin position="149"/>
        <end position="207"/>
    </location>
</feature>
<dbReference type="Gene3D" id="3.90.550.10">
    <property type="entry name" value="Spore Coat Polysaccharide Biosynthesis Protein SpsA, Chain A"/>
    <property type="match status" value="1"/>
</dbReference>
<sequence length="294" mass="33538">MSAGQTPLISIIIPVKNEGDNVRSTITSLFNTRTNYSYEVIVVDDASTDNCCYFLEHQMKTPQIKLITTEGIGAAAARNLGADHARGTYLVFCDAHLTFENFWIDRMLELILSKKADGVAPGIASMTEPHKIGYGQKLDQKLGVVWNPNPHRPSPVAILPGGCFIVSKEVFTKVGGFDRGFRVWGFEDIEFSIKMWLFGYTCFVQPSVKILHLFRQSHPYTVVHEHVYYNMLRMAYSHFSEARIEASKKLIVYTNAEEIEDEVLTFGGAAQRLRYLAQRKFDDNWFFQRFQIPF</sequence>
<dbReference type="GO" id="GO:0016740">
    <property type="term" value="F:transferase activity"/>
    <property type="evidence" value="ECO:0007669"/>
    <property type="project" value="UniProtKB-KW"/>
</dbReference>
<dbReference type="Pfam" id="PF00535">
    <property type="entry name" value="Glycos_transf_2"/>
    <property type="match status" value="1"/>
</dbReference>
<evidence type="ECO:0000259" key="3">
    <source>
        <dbReference type="Pfam" id="PF02709"/>
    </source>
</evidence>
<feature type="domain" description="Glycosyltransferase 2-like" evidence="2">
    <location>
        <begin position="10"/>
        <end position="125"/>
    </location>
</feature>
<dbReference type="STRING" id="54915.ADS79_07775"/>
<accession>A0A0K9YYN8</accession>
<dbReference type="RefSeq" id="WP_049737829.1">
    <property type="nucleotide sequence ID" value="NZ_BJON01000019.1"/>
</dbReference>
<dbReference type="AlphaFoldDB" id="A0A0K9YYN8"/>
<dbReference type="Pfam" id="PF02709">
    <property type="entry name" value="Glyco_transf_7C"/>
    <property type="match status" value="1"/>
</dbReference>
<evidence type="ECO:0000313" key="4">
    <source>
        <dbReference type="EMBL" id="GED71112.1"/>
    </source>
</evidence>
<dbReference type="InterPro" id="IPR027791">
    <property type="entry name" value="Galactosyl_T_C"/>
</dbReference>
<dbReference type="EMBL" id="LGIQ01000005">
    <property type="protein sequence ID" value="KNB73819.1"/>
    <property type="molecule type" value="Genomic_DNA"/>
</dbReference>
<comment type="caution">
    <text evidence="5">The sequence shown here is derived from an EMBL/GenBank/DDBJ whole genome shotgun (WGS) entry which is preliminary data.</text>
</comment>
<proteinExistence type="predicted"/>
<organism evidence="5 6">
    <name type="scientific">Brevibacillus reuszeri</name>
    <dbReference type="NCBI Taxonomy" id="54915"/>
    <lineage>
        <taxon>Bacteria</taxon>
        <taxon>Bacillati</taxon>
        <taxon>Bacillota</taxon>
        <taxon>Bacilli</taxon>
        <taxon>Bacillales</taxon>
        <taxon>Paenibacillaceae</taxon>
        <taxon>Brevibacillus</taxon>
    </lineage>
</organism>
<dbReference type="InterPro" id="IPR001173">
    <property type="entry name" value="Glyco_trans_2-like"/>
</dbReference>
<reference evidence="6" key="1">
    <citation type="submission" date="2015-07" db="EMBL/GenBank/DDBJ databases">
        <title>Genome sequencing project for genomic taxonomy and phylogenomics of Bacillus-like bacteria.</title>
        <authorList>
            <person name="Liu B."/>
            <person name="Wang J."/>
            <person name="Zhu Y."/>
            <person name="Liu G."/>
            <person name="Chen Q."/>
            <person name="Chen Z."/>
            <person name="Lan J."/>
            <person name="Che J."/>
            <person name="Ge C."/>
            <person name="Shi H."/>
            <person name="Pan Z."/>
            <person name="Liu X."/>
        </authorList>
    </citation>
    <scope>NUCLEOTIDE SEQUENCE [LARGE SCALE GENOMIC DNA]</scope>
    <source>
        <strain evidence="6">DSM 9887</strain>
    </source>
</reference>
<evidence type="ECO:0000256" key="1">
    <source>
        <dbReference type="ARBA" id="ARBA00022679"/>
    </source>
</evidence>
<keyword evidence="1 5" id="KW-0808">Transferase</keyword>
<dbReference type="InterPro" id="IPR029044">
    <property type="entry name" value="Nucleotide-diphossugar_trans"/>
</dbReference>
<evidence type="ECO:0000313" key="6">
    <source>
        <dbReference type="Proteomes" id="UP000036834"/>
    </source>
</evidence>
<evidence type="ECO:0000313" key="7">
    <source>
        <dbReference type="Proteomes" id="UP000319578"/>
    </source>
</evidence>
<dbReference type="PANTHER" id="PTHR43179">
    <property type="entry name" value="RHAMNOSYLTRANSFERASE WBBL"/>
    <property type="match status" value="1"/>
</dbReference>
<evidence type="ECO:0000313" key="5">
    <source>
        <dbReference type="EMBL" id="KNB73819.1"/>
    </source>
</evidence>
<name>A0A0K9YYN8_9BACL</name>
<dbReference type="Proteomes" id="UP000319578">
    <property type="component" value="Unassembled WGS sequence"/>
</dbReference>